<dbReference type="RefSeq" id="WP_344226408.1">
    <property type="nucleotide sequence ID" value="NZ_BAAALH010000001.1"/>
</dbReference>
<reference evidence="3" key="1">
    <citation type="journal article" date="2019" name="Int. J. Syst. Evol. Microbiol.">
        <title>The Global Catalogue of Microorganisms (GCM) 10K type strain sequencing project: providing services to taxonomists for standard genome sequencing and annotation.</title>
        <authorList>
            <consortium name="The Broad Institute Genomics Platform"/>
            <consortium name="The Broad Institute Genome Sequencing Center for Infectious Disease"/>
            <person name="Wu L."/>
            <person name="Ma J."/>
        </authorList>
    </citation>
    <scope>NUCLEOTIDE SEQUENCE [LARGE SCALE GENOMIC DNA]</scope>
    <source>
        <strain evidence="3">CGMCC 1.12125</strain>
    </source>
</reference>
<feature type="region of interest" description="Disordered" evidence="1">
    <location>
        <begin position="43"/>
        <end position="107"/>
    </location>
</feature>
<name>A0ABV8Y0L1_9MICC</name>
<dbReference type="Pfam" id="PF09438">
    <property type="entry name" value="DUF2017"/>
    <property type="match status" value="1"/>
</dbReference>
<evidence type="ECO:0000313" key="2">
    <source>
        <dbReference type="EMBL" id="MFC4430478.1"/>
    </source>
</evidence>
<proteinExistence type="predicted"/>
<organism evidence="2 3">
    <name type="scientific">Citricoccus alkalitolerans</name>
    <dbReference type="NCBI Taxonomy" id="246603"/>
    <lineage>
        <taxon>Bacteria</taxon>
        <taxon>Bacillati</taxon>
        <taxon>Actinomycetota</taxon>
        <taxon>Actinomycetes</taxon>
        <taxon>Micrococcales</taxon>
        <taxon>Micrococcaceae</taxon>
        <taxon>Citricoccus</taxon>
    </lineage>
</organism>
<comment type="caution">
    <text evidence="2">The sequence shown here is derived from an EMBL/GenBank/DDBJ whole genome shotgun (WGS) entry which is preliminary data.</text>
</comment>
<keyword evidence="3" id="KW-1185">Reference proteome</keyword>
<dbReference type="EMBL" id="JBHSEN010000002">
    <property type="protein sequence ID" value="MFC4430478.1"/>
    <property type="molecule type" value="Genomic_DNA"/>
</dbReference>
<sequence length="241" mass="25694">MARAFKSTPKGFVADLEKAERRLLRTLFKDVIQLLDVERDSLHSAPPGSAATSASAPTETASTSTSSSDPFWDIVSELGPLGADDAGGGESAGVGNPVGAGESTPVREAPRDEALARLLPPGVHGDTPAEQAAADEFRALTEDGVRRSKTADLQRAVAALQVNPVVLDEEHAISFSRALNDVRLVLSARLGIDSDEDAERVHAVDDWSAARDVESYMALLYNFTTWLLETLMLALSTRLPD</sequence>
<accession>A0ABV8Y0L1</accession>
<dbReference type="InterPro" id="IPR018561">
    <property type="entry name" value="AosR"/>
</dbReference>
<feature type="compositionally biased region" description="Low complexity" evidence="1">
    <location>
        <begin position="44"/>
        <end position="68"/>
    </location>
</feature>
<dbReference type="Proteomes" id="UP001595965">
    <property type="component" value="Unassembled WGS sequence"/>
</dbReference>
<evidence type="ECO:0000256" key="1">
    <source>
        <dbReference type="SAM" id="MobiDB-lite"/>
    </source>
</evidence>
<evidence type="ECO:0000313" key="3">
    <source>
        <dbReference type="Proteomes" id="UP001595965"/>
    </source>
</evidence>
<feature type="compositionally biased region" description="Gly residues" evidence="1">
    <location>
        <begin position="85"/>
        <end position="98"/>
    </location>
</feature>
<gene>
    <name evidence="2" type="ORF">ACFO0K_12435</name>
</gene>
<protein>
    <submittedName>
        <fullName evidence="2">DUF2017 family protein</fullName>
    </submittedName>
</protein>